<accession>A0A6M5YW99</accession>
<reference evidence="5" key="1">
    <citation type="submission" date="2020-05" db="EMBL/GenBank/DDBJ databases">
        <title>Frigoriglobus tundricola gen. nov., sp. nov., a psychrotolerant cellulolytic planctomycete of the family Gemmataceae with two divergent copies of 16S rRNA gene.</title>
        <authorList>
            <person name="Kulichevskaya I.S."/>
            <person name="Ivanova A.A."/>
            <person name="Naumoff D.G."/>
            <person name="Beletsky A.V."/>
            <person name="Rijpstra W.I.C."/>
            <person name="Sinninghe Damste J.S."/>
            <person name="Mardanov A.V."/>
            <person name="Ravin N.V."/>
            <person name="Dedysh S.N."/>
        </authorList>
    </citation>
    <scope>NUCLEOTIDE SEQUENCE [LARGE SCALE GENOMIC DNA]</scope>
    <source>
        <strain evidence="5">PL17</strain>
    </source>
</reference>
<evidence type="ECO:0000259" key="3">
    <source>
        <dbReference type="Pfam" id="PF13439"/>
    </source>
</evidence>
<dbReference type="KEGG" id="ftj:FTUN_5893"/>
<feature type="region of interest" description="Disordered" evidence="1">
    <location>
        <begin position="347"/>
        <end position="394"/>
    </location>
</feature>
<dbReference type="AlphaFoldDB" id="A0A6M5YW99"/>
<evidence type="ECO:0000313" key="4">
    <source>
        <dbReference type="EMBL" id="QJW98305.1"/>
    </source>
</evidence>
<dbReference type="InterPro" id="IPR001296">
    <property type="entry name" value="Glyco_trans_1"/>
</dbReference>
<dbReference type="Pfam" id="PF00534">
    <property type="entry name" value="Glycos_transf_1"/>
    <property type="match status" value="1"/>
</dbReference>
<feature type="domain" description="Glycosyl transferase family 1" evidence="2">
    <location>
        <begin position="214"/>
        <end position="326"/>
    </location>
</feature>
<dbReference type="PANTHER" id="PTHR45947:SF3">
    <property type="entry name" value="SULFOQUINOVOSYL TRANSFERASE SQD2"/>
    <property type="match status" value="1"/>
</dbReference>
<dbReference type="Pfam" id="PF13439">
    <property type="entry name" value="Glyco_transf_4"/>
    <property type="match status" value="1"/>
</dbReference>
<dbReference type="SUPFAM" id="SSF53756">
    <property type="entry name" value="UDP-Glycosyltransferase/glycogen phosphorylase"/>
    <property type="match status" value="1"/>
</dbReference>
<dbReference type="EMBL" id="CP053452">
    <property type="protein sequence ID" value="QJW98305.1"/>
    <property type="molecule type" value="Genomic_DNA"/>
</dbReference>
<evidence type="ECO:0000259" key="2">
    <source>
        <dbReference type="Pfam" id="PF00534"/>
    </source>
</evidence>
<dbReference type="RefSeq" id="WP_227254463.1">
    <property type="nucleotide sequence ID" value="NZ_CP053452.2"/>
</dbReference>
<dbReference type="InterPro" id="IPR028098">
    <property type="entry name" value="Glyco_trans_4-like_N"/>
</dbReference>
<organism evidence="4 5">
    <name type="scientific">Frigoriglobus tundricola</name>
    <dbReference type="NCBI Taxonomy" id="2774151"/>
    <lineage>
        <taxon>Bacteria</taxon>
        <taxon>Pseudomonadati</taxon>
        <taxon>Planctomycetota</taxon>
        <taxon>Planctomycetia</taxon>
        <taxon>Gemmatales</taxon>
        <taxon>Gemmataceae</taxon>
        <taxon>Frigoriglobus</taxon>
    </lineage>
</organism>
<evidence type="ECO:0000256" key="1">
    <source>
        <dbReference type="SAM" id="MobiDB-lite"/>
    </source>
</evidence>
<dbReference type="PANTHER" id="PTHR45947">
    <property type="entry name" value="SULFOQUINOVOSYL TRANSFERASE SQD2"/>
    <property type="match status" value="1"/>
</dbReference>
<dbReference type="GO" id="GO:0016757">
    <property type="term" value="F:glycosyltransferase activity"/>
    <property type="evidence" value="ECO:0007669"/>
    <property type="project" value="InterPro"/>
</dbReference>
<name>A0A6M5YW99_9BACT</name>
<feature type="domain" description="Glycosyltransferase subfamily 4-like N-terminal" evidence="3">
    <location>
        <begin position="21"/>
        <end position="195"/>
    </location>
</feature>
<protein>
    <submittedName>
        <fullName evidence="4">GT4 family glycosyltransferase</fullName>
    </submittedName>
</protein>
<evidence type="ECO:0000313" key="5">
    <source>
        <dbReference type="Proteomes" id="UP000503447"/>
    </source>
</evidence>
<sequence length="463" mass="50853">MDAGGRERVALVHDWLTGMRGGEKCLEPLCRRWPDARLFTLLHTRGSVSPTIERVRVRASRLNGLPWVERYYRYLLPLMPFEAGWRVTGADLVVSLSHAVAKSACPPKGVPHVCYCFTPMRYAWHMKDAYFHKTGLFGRLKAGVVDAILARIREWDRRTADRVTHFVAISNTVRDRIRDCYGRDADVIYPPVDTDFYTPAPESGGPLGRFDGTDPHREDFYLVVSALAPYKRFDLAIDACTKLGKKLVVIGSGQHAAKLRAHAGPNVSFLGWQSDVVIRDHLRRAKALLFPGEEDFGIVPLEAQACGCPVIGFARGGLTETVRPLGAAVKPGFAGDRSRGTEAAAVKPGLAGDRSRGTEAAAVKPGLAGDRSRGTGEVAPGVAGDRSRGTEAAAEPTGVFFTEQTLDAVCEAIERFERSADRFDPRAARHQAVLFRKERFERELFGYLDRVLGAAPSEARKVA</sequence>
<dbReference type="Gene3D" id="3.40.50.2000">
    <property type="entry name" value="Glycogen Phosphorylase B"/>
    <property type="match status" value="2"/>
</dbReference>
<gene>
    <name evidence="4" type="ORF">FTUN_5893</name>
</gene>
<dbReference type="InterPro" id="IPR050194">
    <property type="entry name" value="Glycosyltransferase_grp1"/>
</dbReference>
<keyword evidence="5" id="KW-1185">Reference proteome</keyword>
<keyword evidence="4" id="KW-0808">Transferase</keyword>
<dbReference type="Proteomes" id="UP000503447">
    <property type="component" value="Chromosome"/>
</dbReference>
<proteinExistence type="predicted"/>